<evidence type="ECO:0000256" key="2">
    <source>
        <dbReference type="ARBA" id="ARBA00022692"/>
    </source>
</evidence>
<keyword evidence="3 7" id="KW-1133">Transmembrane helix</keyword>
<proteinExistence type="inferred from homology"/>
<evidence type="ECO:0000256" key="4">
    <source>
        <dbReference type="ARBA" id="ARBA00023136"/>
    </source>
</evidence>
<dbReference type="OrthoDB" id="5329176at2759"/>
<feature type="transmembrane region" description="Helical" evidence="7">
    <location>
        <begin position="26"/>
        <end position="48"/>
    </location>
</feature>
<feature type="transmembrane region" description="Helical" evidence="7">
    <location>
        <begin position="218"/>
        <end position="240"/>
    </location>
</feature>
<keyword evidence="4 7" id="KW-0472">Membrane</keyword>
<feature type="transmembrane region" description="Helical" evidence="7">
    <location>
        <begin position="137"/>
        <end position="159"/>
    </location>
</feature>
<dbReference type="Proteomes" id="UP000024837">
    <property type="component" value="Unassembled WGS sequence"/>
</dbReference>
<gene>
    <name evidence="9" type="ORF">DRE_03522</name>
</gene>
<comment type="subcellular location">
    <subcellularLocation>
        <location evidence="1">Membrane</location>
        <topology evidence="1">Multi-pass membrane protein</topology>
    </subcellularLocation>
</comment>
<evidence type="ECO:0000256" key="7">
    <source>
        <dbReference type="SAM" id="Phobius"/>
    </source>
</evidence>
<feature type="compositionally biased region" description="Polar residues" evidence="6">
    <location>
        <begin position="391"/>
        <end position="403"/>
    </location>
</feature>
<dbReference type="InterPro" id="IPR052337">
    <property type="entry name" value="SAT4-like"/>
</dbReference>
<evidence type="ECO:0000256" key="1">
    <source>
        <dbReference type="ARBA" id="ARBA00004141"/>
    </source>
</evidence>
<comment type="similarity">
    <text evidence="5">Belongs to the SAT4 family.</text>
</comment>
<dbReference type="PANTHER" id="PTHR33048:SF129">
    <property type="entry name" value="INTEGRAL MEMBRANE PROTEIN-RELATED"/>
    <property type="match status" value="1"/>
</dbReference>
<dbReference type="InterPro" id="IPR049326">
    <property type="entry name" value="Rhodopsin_dom_fungi"/>
</dbReference>
<feature type="region of interest" description="Disordered" evidence="6">
    <location>
        <begin position="338"/>
        <end position="359"/>
    </location>
</feature>
<evidence type="ECO:0000256" key="3">
    <source>
        <dbReference type="ARBA" id="ARBA00022989"/>
    </source>
</evidence>
<feature type="transmembrane region" description="Helical" evidence="7">
    <location>
        <begin position="60"/>
        <end position="82"/>
    </location>
</feature>
<sequence>MLLPPPSVMLSWPRPNYVDPDRQGNFMIPITIVLMVICAIVVALRLYVRAIILKAFKADDWLIIAATVTAMGVSMTCILSQPAGVGTHIWDLKQEQVNMVRIWSFATQLTFTWSVSLTKFSILLFYLRFCTTRAFKYWIYSTLTFLAAWLIIWTFLVTFQCVPVSAYWRLPKEGDRCIPFQNELHLLHGSTNLVTDVLVLLLPVPTLWTLHMPTRQKLMLVGVFALGIVAPLSAILRLIYIEKATVSWDASWWCFELWIYTSLETHVGIICASIPSLKPLAVKIFPRFGSYRGYSNSSPMELNGSSFTEMRRAQTGNSNISKAERAAKMMSIYPLTTIGGGSERGESQESIVPTTGSSDQEVDVITSFSSSNTPPVVPPKGETTVEVTEISRNSTMWSPNSGRYGSDRNV</sequence>
<accession>W7I4R6</accession>
<keyword evidence="2 7" id="KW-0812">Transmembrane</keyword>
<evidence type="ECO:0000259" key="8">
    <source>
        <dbReference type="Pfam" id="PF20684"/>
    </source>
</evidence>
<name>W7I4R6_9PEZI</name>
<dbReference type="Pfam" id="PF20684">
    <property type="entry name" value="Fung_rhodopsin"/>
    <property type="match status" value="1"/>
</dbReference>
<evidence type="ECO:0000256" key="6">
    <source>
        <dbReference type="SAM" id="MobiDB-lite"/>
    </source>
</evidence>
<evidence type="ECO:0000313" key="10">
    <source>
        <dbReference type="Proteomes" id="UP000024837"/>
    </source>
</evidence>
<feature type="domain" description="Rhodopsin" evidence="8">
    <location>
        <begin position="44"/>
        <end position="282"/>
    </location>
</feature>
<feature type="transmembrane region" description="Helical" evidence="7">
    <location>
        <begin position="102"/>
        <end position="125"/>
    </location>
</feature>
<dbReference type="HOGENOM" id="CLU_028200_25_4_1"/>
<organism evidence="9 10">
    <name type="scientific">Drechslerella stenobrocha 248</name>
    <dbReference type="NCBI Taxonomy" id="1043628"/>
    <lineage>
        <taxon>Eukaryota</taxon>
        <taxon>Fungi</taxon>
        <taxon>Dikarya</taxon>
        <taxon>Ascomycota</taxon>
        <taxon>Pezizomycotina</taxon>
        <taxon>Orbiliomycetes</taxon>
        <taxon>Orbiliales</taxon>
        <taxon>Orbiliaceae</taxon>
        <taxon>Drechslerella</taxon>
    </lineage>
</organism>
<keyword evidence="10" id="KW-1185">Reference proteome</keyword>
<dbReference type="AlphaFoldDB" id="W7I4R6"/>
<reference evidence="9 10" key="1">
    <citation type="submission" date="2013-05" db="EMBL/GenBank/DDBJ databases">
        <title>Drechslerella stenobrocha genome reveals carnivorous origination and mechanical trapping mechanism of predatory fungi.</title>
        <authorList>
            <person name="Liu X."/>
            <person name="Zhang W."/>
            <person name="Liu K."/>
        </authorList>
    </citation>
    <scope>NUCLEOTIDE SEQUENCE [LARGE SCALE GENOMIC DNA]</scope>
    <source>
        <strain evidence="9 10">248</strain>
    </source>
</reference>
<evidence type="ECO:0000256" key="5">
    <source>
        <dbReference type="ARBA" id="ARBA00038359"/>
    </source>
</evidence>
<evidence type="ECO:0000313" key="9">
    <source>
        <dbReference type="EMBL" id="EWC47153.1"/>
    </source>
</evidence>
<dbReference type="EMBL" id="KI966412">
    <property type="protein sequence ID" value="EWC47153.1"/>
    <property type="molecule type" value="Genomic_DNA"/>
</dbReference>
<protein>
    <recommendedName>
        <fullName evidence="8">Rhodopsin domain-containing protein</fullName>
    </recommendedName>
</protein>
<dbReference type="PANTHER" id="PTHR33048">
    <property type="entry name" value="PTH11-LIKE INTEGRAL MEMBRANE PROTEIN (AFU_ORTHOLOGUE AFUA_5G11245)"/>
    <property type="match status" value="1"/>
</dbReference>
<dbReference type="GO" id="GO:0016020">
    <property type="term" value="C:membrane"/>
    <property type="evidence" value="ECO:0007669"/>
    <property type="project" value="UniProtKB-SubCell"/>
</dbReference>
<feature type="region of interest" description="Disordered" evidence="6">
    <location>
        <begin position="391"/>
        <end position="410"/>
    </location>
</feature>